<protein>
    <submittedName>
        <fullName evidence="3">CBS domain-containing protein</fullName>
    </submittedName>
</protein>
<dbReference type="Proteomes" id="UP000281813">
    <property type="component" value="Unassembled WGS sequence"/>
</dbReference>
<dbReference type="Gene3D" id="3.10.580.10">
    <property type="entry name" value="CBS-domain"/>
    <property type="match status" value="1"/>
</dbReference>
<dbReference type="Pfam" id="PF00571">
    <property type="entry name" value="CBS"/>
    <property type="match status" value="2"/>
</dbReference>
<dbReference type="AlphaFoldDB" id="A0A494Z7X5"/>
<evidence type="ECO:0000313" key="4">
    <source>
        <dbReference type="Proteomes" id="UP000281813"/>
    </source>
</evidence>
<sequence>MYKNSEIFLTTFNRIEKEIKSSLMNKKDVGFSKAVKILRNSNPIVKKYSDDLLEFAELRNAIVHNKIDMNHAIAEPHDAIVEKIEKIEMEITQPRSVASLFSRKVISFQGNEPLTNALAIIEQKGFTKFPIYEGEKFKGIITEKGITVWLSNNMESSIRDALIKDVLVYEEDDNYRHIAGETSVYKAEQIFKEQIGKGNRLQALLITADDNQTDKLIGIITNWDIMNI</sequence>
<dbReference type="PROSITE" id="PS51371">
    <property type="entry name" value="CBS"/>
    <property type="match status" value="1"/>
</dbReference>
<dbReference type="InterPro" id="IPR000644">
    <property type="entry name" value="CBS_dom"/>
</dbReference>
<reference evidence="3 4" key="1">
    <citation type="journal article" date="2015" name="Antonie Van Leeuwenhoek">
        <title>Oceanobacillus bengalensis sp. nov., a bacterium isolated from seawater of the Bay of Bengal.</title>
        <authorList>
            <person name="Yongchang O."/>
            <person name="Xiang W."/>
            <person name="Wang G."/>
        </authorList>
    </citation>
    <scope>NUCLEOTIDE SEQUENCE [LARGE SCALE GENOMIC DNA]</scope>
    <source>
        <strain evidence="3 4">MCCC 1K00260</strain>
    </source>
</reference>
<gene>
    <name evidence="3" type="ORF">D8M05_00965</name>
</gene>
<dbReference type="OrthoDB" id="49104at2"/>
<keyword evidence="1" id="KW-0129">CBS domain</keyword>
<evidence type="ECO:0000259" key="2">
    <source>
        <dbReference type="PROSITE" id="PS51371"/>
    </source>
</evidence>
<evidence type="ECO:0000256" key="1">
    <source>
        <dbReference type="PROSITE-ProRule" id="PRU00703"/>
    </source>
</evidence>
<dbReference type="RefSeq" id="WP_121127711.1">
    <property type="nucleotide sequence ID" value="NZ_JBHUFK010000020.1"/>
</dbReference>
<comment type="caution">
    <text evidence="3">The sequence shown here is derived from an EMBL/GenBank/DDBJ whole genome shotgun (WGS) entry which is preliminary data.</text>
</comment>
<dbReference type="InterPro" id="IPR046342">
    <property type="entry name" value="CBS_dom_sf"/>
</dbReference>
<accession>A0A494Z7X5</accession>
<name>A0A494Z7X5_9BACI</name>
<organism evidence="3 4">
    <name type="scientific">Oceanobacillus bengalensis</name>
    <dbReference type="NCBI Taxonomy" id="1435466"/>
    <lineage>
        <taxon>Bacteria</taxon>
        <taxon>Bacillati</taxon>
        <taxon>Bacillota</taxon>
        <taxon>Bacilli</taxon>
        <taxon>Bacillales</taxon>
        <taxon>Bacillaceae</taxon>
        <taxon>Oceanobacillus</taxon>
    </lineage>
</organism>
<dbReference type="EMBL" id="RBZO01000001">
    <property type="protein sequence ID" value="RKQ18712.1"/>
    <property type="molecule type" value="Genomic_DNA"/>
</dbReference>
<keyword evidence="4" id="KW-1185">Reference proteome</keyword>
<evidence type="ECO:0000313" key="3">
    <source>
        <dbReference type="EMBL" id="RKQ18712.1"/>
    </source>
</evidence>
<dbReference type="SUPFAM" id="SSF54631">
    <property type="entry name" value="CBS-domain pair"/>
    <property type="match status" value="1"/>
</dbReference>
<proteinExistence type="predicted"/>
<feature type="domain" description="CBS" evidence="2">
    <location>
        <begin position="101"/>
        <end position="156"/>
    </location>
</feature>